<dbReference type="RefSeq" id="WP_138650159.1">
    <property type="nucleotide sequence ID" value="NZ_VCKW01000384.1"/>
</dbReference>
<dbReference type="InterPro" id="IPR019587">
    <property type="entry name" value="Polyketide_cyclase/dehydratase"/>
</dbReference>
<dbReference type="Pfam" id="PF10604">
    <property type="entry name" value="Polyketide_cyc2"/>
    <property type="match status" value="1"/>
</dbReference>
<reference evidence="2 3" key="1">
    <citation type="submission" date="2019-05" db="EMBL/GenBank/DDBJ databases">
        <title>Draft genome sequence of Actinomadura sp. 14C53.</title>
        <authorList>
            <person name="Saricaoglu S."/>
            <person name="Isik K."/>
        </authorList>
    </citation>
    <scope>NUCLEOTIDE SEQUENCE [LARGE SCALE GENOMIC DNA]</scope>
    <source>
        <strain evidence="2 3">14C53</strain>
    </source>
</reference>
<accession>A0A5C4IZW2</accession>
<keyword evidence="3" id="KW-1185">Reference proteome</keyword>
<dbReference type="SUPFAM" id="SSF55961">
    <property type="entry name" value="Bet v1-like"/>
    <property type="match status" value="1"/>
</dbReference>
<evidence type="ECO:0000256" key="1">
    <source>
        <dbReference type="SAM" id="MobiDB-lite"/>
    </source>
</evidence>
<dbReference type="InterPro" id="IPR023393">
    <property type="entry name" value="START-like_dom_sf"/>
</dbReference>
<sequence>MPHGVDRTQEGSGAQEIDGAQEISGAQEVEATAISRAAPDVIFKHLCVAEAWGEWGGFWTRARRESAGEEHPNGIGAVRYVPMRREEVVAWDPPRHYGYTALASYTALAACIMLAGPLTRRFRADVTLEPHHDGTLIRWRGAFHGFPGTGSFTRAMLRRRFGAYARRVARHSEHCEPGCPARLPGAL</sequence>
<evidence type="ECO:0000313" key="2">
    <source>
        <dbReference type="EMBL" id="TMQ89710.1"/>
    </source>
</evidence>
<proteinExistence type="predicted"/>
<dbReference type="AlphaFoldDB" id="A0A5C4IZW2"/>
<comment type="caution">
    <text evidence="2">The sequence shown here is derived from an EMBL/GenBank/DDBJ whole genome shotgun (WGS) entry which is preliminary data.</text>
</comment>
<gene>
    <name evidence="2" type="ORF">ETD83_38740</name>
</gene>
<evidence type="ECO:0000313" key="3">
    <source>
        <dbReference type="Proteomes" id="UP000309174"/>
    </source>
</evidence>
<dbReference type="Gene3D" id="3.30.530.20">
    <property type="match status" value="1"/>
</dbReference>
<dbReference type="EMBL" id="VCKW01000384">
    <property type="protein sequence ID" value="TMQ89710.1"/>
    <property type="molecule type" value="Genomic_DNA"/>
</dbReference>
<dbReference type="Proteomes" id="UP000309174">
    <property type="component" value="Unassembled WGS sequence"/>
</dbReference>
<organism evidence="2 3">
    <name type="scientific">Actinomadura soli</name>
    <dbReference type="NCBI Taxonomy" id="2508997"/>
    <lineage>
        <taxon>Bacteria</taxon>
        <taxon>Bacillati</taxon>
        <taxon>Actinomycetota</taxon>
        <taxon>Actinomycetes</taxon>
        <taxon>Streptosporangiales</taxon>
        <taxon>Thermomonosporaceae</taxon>
        <taxon>Actinomadura</taxon>
    </lineage>
</organism>
<dbReference type="OrthoDB" id="5185789at2"/>
<protein>
    <submittedName>
        <fullName evidence="2">SRPBCC family protein</fullName>
    </submittedName>
</protein>
<name>A0A5C4IZW2_9ACTN</name>
<feature type="region of interest" description="Disordered" evidence="1">
    <location>
        <begin position="1"/>
        <end position="20"/>
    </location>
</feature>